<reference evidence="1" key="1">
    <citation type="submission" date="2020-01" db="EMBL/GenBank/DDBJ databases">
        <authorList>
            <person name="Meier V. D."/>
            <person name="Meier V D."/>
        </authorList>
    </citation>
    <scope>NUCLEOTIDE SEQUENCE</scope>
    <source>
        <strain evidence="1">HLG_WM_MAG_05</strain>
    </source>
</reference>
<gene>
    <name evidence="1" type="ORF">HELGO_WM4183</name>
</gene>
<dbReference type="EMBL" id="CACVAU010000042">
    <property type="protein sequence ID" value="CAA6813311.1"/>
    <property type="molecule type" value="Genomic_DNA"/>
</dbReference>
<sequence length="307" mass="36057">MENFQKLDYILDTHMNATEVTQAFGFKSETMLSKMRKDKSNINTIHIDALEQYFHIPTKIFSKTVNSKEQIDKIIENYQLQKKLEKERAIKHKRILEKLEQAGLIPDNIFNNDKLEEEEIESLITKHAKNLKVNSLATPYINHSKEVFKENIKLFQKLKGVWYAYFYPSNPASAEDGVWEVKTTINQDYSVVDYWGNKGYIKLGKNESMIIKESYDHHDLTLIRFSNRQVPSEHFRFVIISNQNNTHNEMVNYGFFSRKQYATHEAKEILGKLESKQLKLDLTFNERLNERAIVPQSTKTSKLPQSK</sequence>
<accession>A0A6S6TDA8</accession>
<protein>
    <submittedName>
        <fullName evidence="1">Uncharacterized protein</fullName>
    </submittedName>
</protein>
<name>A0A6S6TDA8_9BACT</name>
<dbReference type="AlphaFoldDB" id="A0A6S6TDA8"/>
<organism evidence="1">
    <name type="scientific">uncultured Sulfurovum sp</name>
    <dbReference type="NCBI Taxonomy" id="269237"/>
    <lineage>
        <taxon>Bacteria</taxon>
        <taxon>Pseudomonadati</taxon>
        <taxon>Campylobacterota</taxon>
        <taxon>Epsilonproteobacteria</taxon>
        <taxon>Campylobacterales</taxon>
        <taxon>Sulfurovaceae</taxon>
        <taxon>Sulfurovum</taxon>
        <taxon>environmental samples</taxon>
    </lineage>
</organism>
<evidence type="ECO:0000313" key="1">
    <source>
        <dbReference type="EMBL" id="CAA6813311.1"/>
    </source>
</evidence>
<proteinExistence type="predicted"/>